<name>A0A4R7EYF5_9FLAO</name>
<protein>
    <submittedName>
        <fullName evidence="2">Uncharacterized protein</fullName>
    </submittedName>
</protein>
<feature type="chain" id="PRO_5020707902" evidence="1">
    <location>
        <begin position="19"/>
        <end position="426"/>
    </location>
</feature>
<dbReference type="AlphaFoldDB" id="A0A4R7EYF5"/>
<reference evidence="2 3" key="1">
    <citation type="submission" date="2019-03" db="EMBL/GenBank/DDBJ databases">
        <title>Genomic Encyclopedia of Archaeal and Bacterial Type Strains, Phase II (KMG-II): from individual species to whole genera.</title>
        <authorList>
            <person name="Goeker M."/>
        </authorList>
    </citation>
    <scope>NUCLEOTIDE SEQUENCE [LARGE SCALE GENOMIC DNA]</scope>
    <source>
        <strain evidence="2 3">DSM 28213</strain>
    </source>
</reference>
<comment type="caution">
    <text evidence="2">The sequence shown here is derived from an EMBL/GenBank/DDBJ whole genome shotgun (WGS) entry which is preliminary data.</text>
</comment>
<keyword evidence="3" id="KW-1185">Reference proteome</keyword>
<dbReference type="Proteomes" id="UP000295215">
    <property type="component" value="Unassembled WGS sequence"/>
</dbReference>
<dbReference type="OrthoDB" id="581140at2"/>
<evidence type="ECO:0000313" key="2">
    <source>
        <dbReference type="EMBL" id="TDS56862.1"/>
    </source>
</evidence>
<dbReference type="RefSeq" id="WP_133712907.1">
    <property type="nucleotide sequence ID" value="NZ_SOAG01000018.1"/>
</dbReference>
<sequence>MKKIILVGLSILSLNAFAQIGVNTPNPQGVFHLDGKSSPVTTNPNTGTPTATQLEDDVVIKSTGAVGIGTTPNDYAMLDVAASDKGILIPRVSLTSSTMDIQGGDGSSQPTGLMVYNNGTTLPKGYYFWNGSTWMSIDSTNSIAPQVNSITCSSAVLSPSAWKAGVPYEGNLKISYSGGNGGAYSEGNPITINGLTFVLRPGKLEYGAGELVFSVTGTPVNTSDMILPINSTIVPFLTAAQQCDARIMNQTTADIKVLASMGSAVYDDISDSYVFPLSTPDGRYRVRVRIATPDPTKRGRSDVQLFNNTGSAQTLIWNYSTDYGGLIVLTSSDLAVPANVWGGTNSSGANSWKDSGTGNNTDGFWGDPDINNAVGSGPEYRRYTWTDYNSNVMYTAYVMLASKSGGSVYPTNDTKIYIKIEQVTAL</sequence>
<organism evidence="2 3">
    <name type="scientific">Myroides indicus</name>
    <dbReference type="NCBI Taxonomy" id="1323422"/>
    <lineage>
        <taxon>Bacteria</taxon>
        <taxon>Pseudomonadati</taxon>
        <taxon>Bacteroidota</taxon>
        <taxon>Flavobacteriia</taxon>
        <taxon>Flavobacteriales</taxon>
        <taxon>Flavobacteriaceae</taxon>
        <taxon>Myroides</taxon>
    </lineage>
</organism>
<keyword evidence="1" id="KW-0732">Signal</keyword>
<dbReference type="EMBL" id="SOAG01000018">
    <property type="protein sequence ID" value="TDS56862.1"/>
    <property type="molecule type" value="Genomic_DNA"/>
</dbReference>
<gene>
    <name evidence="2" type="ORF">C8P70_11810</name>
</gene>
<evidence type="ECO:0000313" key="3">
    <source>
        <dbReference type="Proteomes" id="UP000295215"/>
    </source>
</evidence>
<accession>A0A4R7EYF5</accession>
<evidence type="ECO:0000256" key="1">
    <source>
        <dbReference type="SAM" id="SignalP"/>
    </source>
</evidence>
<proteinExistence type="predicted"/>
<feature type="signal peptide" evidence="1">
    <location>
        <begin position="1"/>
        <end position="18"/>
    </location>
</feature>